<evidence type="ECO:0000256" key="1">
    <source>
        <dbReference type="SAM" id="MobiDB-lite"/>
    </source>
</evidence>
<dbReference type="Pfam" id="PF17240">
    <property type="entry name" value="DUF5313"/>
    <property type="match status" value="1"/>
</dbReference>
<feature type="transmembrane region" description="Helical" evidence="2">
    <location>
        <begin position="54"/>
        <end position="72"/>
    </location>
</feature>
<keyword evidence="2" id="KW-1133">Transmembrane helix</keyword>
<dbReference type="EMBL" id="CADCTP010000241">
    <property type="protein sequence ID" value="CAA9265713.1"/>
    <property type="molecule type" value="Genomic_DNA"/>
</dbReference>
<keyword evidence="2" id="KW-0812">Transmembrane</keyword>
<proteinExistence type="predicted"/>
<keyword evidence="2" id="KW-0472">Membrane</keyword>
<gene>
    <name evidence="3" type="ORF">AVDCRST_MAG41-2613</name>
</gene>
<evidence type="ECO:0008006" key="4">
    <source>
        <dbReference type="Google" id="ProtNLM"/>
    </source>
</evidence>
<dbReference type="AlphaFoldDB" id="A0A6J4J0M5"/>
<evidence type="ECO:0000313" key="3">
    <source>
        <dbReference type="EMBL" id="CAA9265713.1"/>
    </source>
</evidence>
<sequence>MGAAERQSEASDPPVRRPDPLRWVWYAFGGRLPAEFRGWILYDATSRWWLVRHAFRALTQLAVPIGLLVLFLPGPVSLRMFTVACGLLIGLFFALAYSTETIEHRVRRAGFPPGLAEGRRARAAQARESAGSTRRHQANARRAARRG</sequence>
<accession>A0A6J4J0M5</accession>
<dbReference type="InterPro" id="IPR035197">
    <property type="entry name" value="DUF5313"/>
</dbReference>
<name>A0A6J4J0M5_9ACTN</name>
<feature type="compositionally biased region" description="Basic residues" evidence="1">
    <location>
        <begin position="133"/>
        <end position="147"/>
    </location>
</feature>
<feature type="compositionally biased region" description="Low complexity" evidence="1">
    <location>
        <begin position="123"/>
        <end position="132"/>
    </location>
</feature>
<reference evidence="3" key="1">
    <citation type="submission" date="2020-02" db="EMBL/GenBank/DDBJ databases">
        <authorList>
            <person name="Meier V. D."/>
        </authorList>
    </citation>
    <scope>NUCLEOTIDE SEQUENCE</scope>
    <source>
        <strain evidence="3">AVDCRST_MAG41</strain>
    </source>
</reference>
<organism evidence="3">
    <name type="scientific">uncultured Mycobacteriales bacterium</name>
    <dbReference type="NCBI Taxonomy" id="581187"/>
    <lineage>
        <taxon>Bacteria</taxon>
        <taxon>Bacillati</taxon>
        <taxon>Actinomycetota</taxon>
        <taxon>Actinomycetes</taxon>
        <taxon>Mycobacteriales</taxon>
        <taxon>environmental samples</taxon>
    </lineage>
</organism>
<evidence type="ECO:0000256" key="2">
    <source>
        <dbReference type="SAM" id="Phobius"/>
    </source>
</evidence>
<feature type="transmembrane region" description="Helical" evidence="2">
    <location>
        <begin position="78"/>
        <end position="98"/>
    </location>
</feature>
<feature type="region of interest" description="Disordered" evidence="1">
    <location>
        <begin position="117"/>
        <end position="147"/>
    </location>
</feature>
<protein>
    <recommendedName>
        <fullName evidence="4">DUF5313 domain-containing protein</fullName>
    </recommendedName>
</protein>